<evidence type="ECO:0000313" key="3">
    <source>
        <dbReference type="Proteomes" id="UP000054815"/>
    </source>
</evidence>
<dbReference type="AlphaFoldDB" id="A0A0V0XPS4"/>
<evidence type="ECO:0000256" key="1">
    <source>
        <dbReference type="SAM" id="MobiDB-lite"/>
    </source>
</evidence>
<gene>
    <name evidence="2" type="ORF">T4E_11820</name>
</gene>
<protein>
    <submittedName>
        <fullName evidence="2">Uncharacterized protein</fullName>
    </submittedName>
</protein>
<sequence length="121" mass="13380">MRHDVAPVQQQQQQQQQQHQQQQYARGRVKKVARCQAAVAGSESLPASTQFANSARCTAAWKHVGKAGRRAHVLPGYIRTSQHHTLLWHVAAGGIVPAHCRHVSVLFRLVLVFVCLACTSV</sequence>
<dbReference type="EMBL" id="JYDU01000181">
    <property type="protein sequence ID" value="KRX89931.1"/>
    <property type="molecule type" value="Genomic_DNA"/>
</dbReference>
<comment type="caution">
    <text evidence="2">The sequence shown here is derived from an EMBL/GenBank/DDBJ whole genome shotgun (WGS) entry which is preliminary data.</text>
</comment>
<evidence type="ECO:0000313" key="2">
    <source>
        <dbReference type="EMBL" id="KRX89931.1"/>
    </source>
</evidence>
<feature type="region of interest" description="Disordered" evidence="1">
    <location>
        <begin position="1"/>
        <end position="25"/>
    </location>
</feature>
<feature type="compositionally biased region" description="Low complexity" evidence="1">
    <location>
        <begin position="9"/>
        <end position="23"/>
    </location>
</feature>
<organism evidence="2 3">
    <name type="scientific">Trichinella pseudospiralis</name>
    <name type="common">Parasitic roundworm</name>
    <dbReference type="NCBI Taxonomy" id="6337"/>
    <lineage>
        <taxon>Eukaryota</taxon>
        <taxon>Metazoa</taxon>
        <taxon>Ecdysozoa</taxon>
        <taxon>Nematoda</taxon>
        <taxon>Enoplea</taxon>
        <taxon>Dorylaimia</taxon>
        <taxon>Trichinellida</taxon>
        <taxon>Trichinellidae</taxon>
        <taxon>Trichinella</taxon>
    </lineage>
</organism>
<accession>A0A0V0XPS4</accession>
<reference evidence="2 3" key="1">
    <citation type="submission" date="2015-01" db="EMBL/GenBank/DDBJ databases">
        <title>Evolution of Trichinella species and genotypes.</title>
        <authorList>
            <person name="Korhonen P.K."/>
            <person name="Edoardo P."/>
            <person name="Giuseppe L.R."/>
            <person name="Gasser R.B."/>
        </authorList>
    </citation>
    <scope>NUCLEOTIDE SEQUENCE [LARGE SCALE GENOMIC DNA]</scope>
    <source>
        <strain evidence="2">ISS141</strain>
    </source>
</reference>
<proteinExistence type="predicted"/>
<name>A0A0V0XPS4_TRIPS</name>
<dbReference type="Proteomes" id="UP000054815">
    <property type="component" value="Unassembled WGS sequence"/>
</dbReference>